<reference evidence="1" key="1">
    <citation type="submission" date="2019-03" db="EMBL/GenBank/DDBJ databases">
        <title>Candidatus Syntrophosphaera thermopropionivorans: a novel player in syntrophic propionate oxidation during anaerobic digestion.</title>
        <authorList>
            <person name="Dyksma S."/>
        </authorList>
    </citation>
    <scope>NUCLEOTIDE SEQUENCE</scope>
    <source>
        <strain evidence="1">W5</strain>
    </source>
</reference>
<accession>A0AC61QIW3</accession>
<dbReference type="Proteomes" id="UP000294588">
    <property type="component" value="Unassembled WGS sequence"/>
</dbReference>
<proteinExistence type="predicted"/>
<dbReference type="EMBL" id="SMOG01000013">
    <property type="protein sequence ID" value="TDF72885.1"/>
    <property type="molecule type" value="Genomic_DNA"/>
</dbReference>
<protein>
    <submittedName>
        <fullName evidence="1">[FeFe] hydrogenase H-cluster radical SAM maturase HydE</fullName>
    </submittedName>
</protein>
<evidence type="ECO:0000313" key="1">
    <source>
        <dbReference type="EMBL" id="TDF72885.1"/>
    </source>
</evidence>
<name>A0AC61QIW3_9BACT</name>
<keyword evidence="2" id="KW-1185">Reference proteome</keyword>
<organism evidence="1 2">
    <name type="scientific">Candidatus Syntrophosphaera thermopropionivorans</name>
    <dbReference type="NCBI Taxonomy" id="2593015"/>
    <lineage>
        <taxon>Bacteria</taxon>
        <taxon>Pseudomonadati</taxon>
        <taxon>Candidatus Cloacimonadota</taxon>
        <taxon>Candidatus Cloacimonadia</taxon>
        <taxon>Candidatus Cloacimonadales</taxon>
        <taxon>Candidatus Cloacimonadaceae</taxon>
        <taxon>Candidatus Syntrophosphaera</taxon>
    </lineage>
</organism>
<comment type="caution">
    <text evidence="1">The sequence shown here is derived from an EMBL/GenBank/DDBJ whole genome shotgun (WGS) entry which is preliminary data.</text>
</comment>
<evidence type="ECO:0000313" key="2">
    <source>
        <dbReference type="Proteomes" id="UP000294588"/>
    </source>
</evidence>
<sequence>MRPNRQELIEMLSLKKKDEIEALYKRAYEVKKQYVGTKVYLRGLIELSNICTRNCYYCGIRKDNHLLERYYIDKEEVLKEARWCFEQHYGSLTIQTGERSDKSWIDYIEELIKEIKTLTDGKMGITLSLGEQSEETYLRWFEAGAHRYLLRIETSNPELYKSLHPAENSFENRLQCIRSLKKIGYQVGSGVMIGLPNQTVEDLADDILFFYDEDIDMIGMGPFIPHHQTPLAYLLSTFHPEEALEQALKMIAATRIALKDVNIASTTALQALHPKGRELGLLAGANVLMPNITDTRFREGYQLYEGKPGLNENALAIRKALEESIYSIGESIGYDEWGDSPHFKNKKNTPSENL</sequence>
<gene>
    <name evidence="1" type="primary">hydE</name>
    <name evidence="1" type="ORF">E0946_04845</name>
</gene>